<sequence length="199" mass="22469">MLLLSDNDILVKLGLSGLLPDFLKLLRVENNQVYITESTVYSLPAQLKKYTKDSDIHRAVLELVAQFQKISSIDIGLLEQFSTVSDIDSGEAILATKMIENPSAYLATGDKRFLRAIKQTDFSKDFENRVYTFELALLLLVESIGYERVKSKILETSQLLDKPLDGLFKLAFRVDSTKDSDIECLISFTKDIQDLHSLV</sequence>
<organism evidence="1 2">
    <name type="scientific">Actinobacillus porcinus</name>
    <dbReference type="NCBI Taxonomy" id="51048"/>
    <lineage>
        <taxon>Bacteria</taxon>
        <taxon>Pseudomonadati</taxon>
        <taxon>Pseudomonadota</taxon>
        <taxon>Gammaproteobacteria</taxon>
        <taxon>Pasteurellales</taxon>
        <taxon>Pasteurellaceae</taxon>
        <taxon>Actinobacillus</taxon>
    </lineage>
</organism>
<reference evidence="1 2" key="1">
    <citation type="submission" date="2019-05" db="EMBL/GenBank/DDBJ databases">
        <authorList>
            <consortium name="Pathogen Informatics"/>
        </authorList>
    </citation>
    <scope>NUCLEOTIDE SEQUENCE [LARGE SCALE GENOMIC DNA]</scope>
    <source>
        <strain evidence="1 2">NM319</strain>
    </source>
</reference>
<accession>A0ABY6TIW0</accession>
<gene>
    <name evidence="1" type="ORF">SAMEA1410922_00905</name>
</gene>
<dbReference type="RefSeq" id="WP_135709734.1">
    <property type="nucleotide sequence ID" value="NZ_CABFKI010000005.1"/>
</dbReference>
<proteinExistence type="predicted"/>
<name>A0ABY6TIW0_9PAST</name>
<dbReference type="GeneID" id="86155303"/>
<evidence type="ECO:0000313" key="1">
    <source>
        <dbReference type="EMBL" id="VTU07512.1"/>
    </source>
</evidence>
<comment type="caution">
    <text evidence="1">The sequence shown here is derived from an EMBL/GenBank/DDBJ whole genome shotgun (WGS) entry which is preliminary data.</text>
</comment>
<evidence type="ECO:0008006" key="3">
    <source>
        <dbReference type="Google" id="ProtNLM"/>
    </source>
</evidence>
<evidence type="ECO:0000313" key="2">
    <source>
        <dbReference type="Proteomes" id="UP000308167"/>
    </source>
</evidence>
<dbReference type="EMBL" id="CABFKI010000005">
    <property type="protein sequence ID" value="VTU07512.1"/>
    <property type="molecule type" value="Genomic_DNA"/>
</dbReference>
<protein>
    <recommendedName>
        <fullName evidence="3">PIN domain-containing protein</fullName>
    </recommendedName>
</protein>
<keyword evidence="2" id="KW-1185">Reference proteome</keyword>
<dbReference type="Proteomes" id="UP000308167">
    <property type="component" value="Unassembled WGS sequence"/>
</dbReference>